<dbReference type="AlphaFoldDB" id="A0A652YI58"/>
<evidence type="ECO:0000259" key="1">
    <source>
        <dbReference type="Pfam" id="PF26526"/>
    </source>
</evidence>
<reference evidence="2" key="1">
    <citation type="submission" date="2019-07" db="EMBL/GenBank/DDBJ databases">
        <title>Genomic Encyclopedia of Type Strains, Phase IV (KMG-IV): sequencing the most valuable type-strain genomes for metagenomic binning, comparative biology and taxonomic classification.</title>
        <authorList>
            <person name="Goeker M."/>
        </authorList>
    </citation>
    <scope>NUCLEOTIDE SEQUENCE</scope>
    <source>
        <strain evidence="2">DSM 44596</strain>
    </source>
</reference>
<proteinExistence type="predicted"/>
<dbReference type="Pfam" id="PF26526">
    <property type="entry name" value="DUF8175"/>
    <property type="match status" value="1"/>
</dbReference>
<evidence type="ECO:0000313" key="2">
    <source>
        <dbReference type="EMBL" id="TYQ00862.1"/>
    </source>
</evidence>
<feature type="domain" description="DUF8175" evidence="1">
    <location>
        <begin position="96"/>
        <end position="278"/>
    </location>
</feature>
<sequence length="282" mass="30084">MSEQQEIDTPAPSGDSSEKDHSTRMLMGGSIVAVIAVIGIAVSLFITLRGGDEPLVPAGDQGARAITEVQNTQFELDPYFDSAGRVVYVPLDERGVALPQSSPAANRSAATAPSEIMLQRVHGNMIVPFSTSDGPTGFSDSGVATGFARTPQGAGLAAVHYFGYLATGNNRIEMLKDAGLVEDTDGLLAEQIKYNAAGVGRANPDSSPYGVFEMIKVNYNNDLARVHLGATIQMKDGRTENRDAWTDLVWRDGTGWVLKIGDASTTSMKVVPDFADGWASWW</sequence>
<accession>A0A652YI58</accession>
<comment type="caution">
    <text evidence="2">The sequence shown here is derived from an EMBL/GenBank/DDBJ whole genome shotgun (WGS) entry which is preliminary data.</text>
</comment>
<dbReference type="InterPro" id="IPR058488">
    <property type="entry name" value="DUF8175"/>
</dbReference>
<organism evidence="2">
    <name type="scientific">Nocardia globerula</name>
    <dbReference type="NCBI Taxonomy" id="1818"/>
    <lineage>
        <taxon>Bacteria</taxon>
        <taxon>Bacillati</taxon>
        <taxon>Actinomycetota</taxon>
        <taxon>Actinomycetes</taxon>
        <taxon>Mycobacteriales</taxon>
        <taxon>Nocardiaceae</taxon>
        <taxon>Nocardia</taxon>
    </lineage>
</organism>
<name>A0A652YI58_NOCGL</name>
<protein>
    <recommendedName>
        <fullName evidence="1">DUF8175 domain-containing protein</fullName>
    </recommendedName>
</protein>
<dbReference type="EMBL" id="VNIQ01000011">
    <property type="protein sequence ID" value="TYQ00862.1"/>
    <property type="molecule type" value="Genomic_DNA"/>
</dbReference>
<gene>
    <name evidence="2" type="ORF">FNL38_11176</name>
</gene>